<protein>
    <submittedName>
        <fullName evidence="2">DUF4226 domain-containing protein</fullName>
    </submittedName>
</protein>
<dbReference type="Proteomes" id="UP001299596">
    <property type="component" value="Unassembled WGS sequence"/>
</dbReference>
<dbReference type="EMBL" id="JAYJJR010000002">
    <property type="protein sequence ID" value="MEB3020130.1"/>
    <property type="molecule type" value="Genomic_DNA"/>
</dbReference>
<dbReference type="Pfam" id="PF10774">
    <property type="entry name" value="DUF4226"/>
    <property type="match status" value="1"/>
</dbReference>
<accession>A0ABU5XCU7</accession>
<evidence type="ECO:0000256" key="1">
    <source>
        <dbReference type="SAM" id="MobiDB-lite"/>
    </source>
</evidence>
<gene>
    <name evidence="2" type="ORF">K6T79_03620</name>
</gene>
<sequence length="404" mass="43644">MPDEIGAFADAARDRETVLVQRLATSVELDRSFEGILRGVHRYNLQSRGRLGALEAEIRQAAAVWPALDTPAGARQFQAYLTGKTREIHKIVADAAVDSQQRAAQVQALTGRYPLGGTKRGGGPGEPSPGGDEPVSKYEQALRDAGLLSGPSPGGYYRQWLKNAERRGVPPEEIVDIARQQHITPDSFTVLDGMDEIKDPDGKSFFLIPKGTSPNGIREATLMTYILNAGTDYGAAPGTKDFKETPYSAAEVQRIADRQADNLWSYGGAWAIESTGGSLVTTPNGMMMGLGGKIQDTLSCQGGTTYGDVFMVNIDHSADSAEQLRKVVHSGVAWGTDSNGNPVRNQQLDLDRLLHHEERHSQQYARLGPVAMGVGYGEEALRTGIFGGDNWFEKDAGLHDGGYK</sequence>
<evidence type="ECO:0000313" key="3">
    <source>
        <dbReference type="Proteomes" id="UP001299596"/>
    </source>
</evidence>
<proteinExistence type="predicted"/>
<comment type="caution">
    <text evidence="2">The sequence shown here is derived from an EMBL/GenBank/DDBJ whole genome shotgun (WGS) entry which is preliminary data.</text>
</comment>
<keyword evidence="3" id="KW-1185">Reference proteome</keyword>
<reference evidence="2 3" key="1">
    <citation type="submission" date="2023-12" db="EMBL/GenBank/DDBJ databases">
        <title>Description of new species of Mycobacterium terrae complex isolated from sewage at the Sao Paulo Zoological Park Foundation in Brazil.</title>
        <authorList>
            <person name="Romagnoli C.L."/>
            <person name="Conceicao E.C."/>
            <person name="Machado E."/>
            <person name="Barreto L.B.P.F."/>
            <person name="Sharma A."/>
            <person name="Silva N.M."/>
            <person name="Marques L.E."/>
            <person name="Juliana M.A."/>
            <person name="Lourenco M.C.S."/>
            <person name="Digiampietri L.A."/>
            <person name="Suffys P.N."/>
            <person name="Viana-Niero C."/>
        </authorList>
    </citation>
    <scope>NUCLEOTIDE SEQUENCE [LARGE SCALE GENOMIC DNA]</scope>
    <source>
        <strain evidence="2 3">MYC098</strain>
    </source>
</reference>
<dbReference type="RefSeq" id="WP_225405662.1">
    <property type="nucleotide sequence ID" value="NZ_JAYJJR010000002.1"/>
</dbReference>
<organism evidence="2 3">
    <name type="scientific">[Mycobacterium] crassicus</name>
    <dbReference type="NCBI Taxonomy" id="2872309"/>
    <lineage>
        <taxon>Bacteria</taxon>
        <taxon>Bacillati</taxon>
        <taxon>Actinomycetota</taxon>
        <taxon>Actinomycetes</taxon>
        <taxon>Mycobacteriales</taxon>
        <taxon>Mycobacteriaceae</taxon>
        <taxon>Mycolicibacter</taxon>
    </lineage>
</organism>
<evidence type="ECO:0000313" key="2">
    <source>
        <dbReference type="EMBL" id="MEB3020130.1"/>
    </source>
</evidence>
<dbReference type="InterPro" id="IPR019710">
    <property type="entry name" value="DUF4226"/>
</dbReference>
<feature type="region of interest" description="Disordered" evidence="1">
    <location>
        <begin position="110"/>
        <end position="136"/>
    </location>
</feature>
<name>A0ABU5XCU7_9MYCO</name>